<dbReference type="GO" id="GO:0005739">
    <property type="term" value="C:mitochondrion"/>
    <property type="evidence" value="ECO:0007669"/>
    <property type="project" value="TreeGrafter"/>
</dbReference>
<dbReference type="GeneTree" id="ENSGT00390000000867"/>
<sequence>MNDRSPLLGCETGTTPLTTFHRKRKRCRSIKRSLASYLTKGQMHLKVFYIKEQEIKLLVLIIDAVLDKDIRCQQEMPLTENQRPKRNESFVCILFNICSCVTGIRQALWLTKSKLTKGLSDQVLSLALNSANQIENQDERVEIAIRNGCFWDTTEERPSREKFWFSFTSKVQNTWLGQLESMNFNSTVSVLTWCVSPAWPC</sequence>
<reference evidence="2" key="1">
    <citation type="submission" date="2018-06" db="EMBL/GenBank/DDBJ databases">
        <title>Genome assembly of Danube salmon.</title>
        <authorList>
            <person name="Macqueen D.J."/>
            <person name="Gundappa M.K."/>
        </authorList>
    </citation>
    <scope>NUCLEOTIDE SEQUENCE [LARGE SCALE GENOMIC DNA]</scope>
</reference>
<proteinExistence type="predicted"/>
<dbReference type="InterPro" id="IPR052482">
    <property type="entry name" value="mtLSU_mL37"/>
</dbReference>
<reference evidence="1" key="3">
    <citation type="submission" date="2025-09" db="UniProtKB">
        <authorList>
            <consortium name="Ensembl"/>
        </authorList>
    </citation>
    <scope>IDENTIFICATION</scope>
</reference>
<evidence type="ECO:0000313" key="1">
    <source>
        <dbReference type="Ensembl" id="ENSHHUP00000034360.1"/>
    </source>
</evidence>
<dbReference type="Ensembl" id="ENSHHUT00000035741.1">
    <property type="protein sequence ID" value="ENSHHUP00000034360.1"/>
    <property type="gene ID" value="ENSHHUG00000021660.1"/>
</dbReference>
<dbReference type="PANTHER" id="PTHR15889">
    <property type="entry name" value="MITOCHONDRIAL RIBOSOMAL PROTEIN L37"/>
    <property type="match status" value="1"/>
</dbReference>
<organism evidence="1 2">
    <name type="scientific">Hucho hucho</name>
    <name type="common">huchen</name>
    <dbReference type="NCBI Taxonomy" id="62062"/>
    <lineage>
        <taxon>Eukaryota</taxon>
        <taxon>Metazoa</taxon>
        <taxon>Chordata</taxon>
        <taxon>Craniata</taxon>
        <taxon>Vertebrata</taxon>
        <taxon>Euteleostomi</taxon>
        <taxon>Actinopterygii</taxon>
        <taxon>Neopterygii</taxon>
        <taxon>Teleostei</taxon>
        <taxon>Protacanthopterygii</taxon>
        <taxon>Salmoniformes</taxon>
        <taxon>Salmonidae</taxon>
        <taxon>Salmoninae</taxon>
        <taxon>Hucho</taxon>
    </lineage>
</organism>
<protein>
    <submittedName>
        <fullName evidence="1">Mitochondrial ribosomal protein L37</fullName>
    </submittedName>
</protein>
<reference evidence="1" key="2">
    <citation type="submission" date="2025-08" db="UniProtKB">
        <authorList>
            <consortium name="Ensembl"/>
        </authorList>
    </citation>
    <scope>IDENTIFICATION</scope>
</reference>
<accession>A0A4W5MAJ7</accession>
<dbReference type="Proteomes" id="UP000314982">
    <property type="component" value="Unassembled WGS sequence"/>
</dbReference>
<dbReference type="PANTHER" id="PTHR15889:SF2">
    <property type="entry name" value="LARGE RIBOSOMAL SUBUNIT PROTEIN ML37"/>
    <property type="match status" value="1"/>
</dbReference>
<keyword evidence="2" id="KW-1185">Reference proteome</keyword>
<name>A0A4W5MAJ7_9TELE</name>
<evidence type="ECO:0000313" key="2">
    <source>
        <dbReference type="Proteomes" id="UP000314982"/>
    </source>
</evidence>
<dbReference type="AlphaFoldDB" id="A0A4W5MAJ7"/>